<dbReference type="FunFam" id="1.10.3660.10:FF:000003">
    <property type="entry name" value="Prephenate dehydrogenase"/>
    <property type="match status" value="1"/>
</dbReference>
<evidence type="ECO:0000256" key="6">
    <source>
        <dbReference type="ARBA" id="ARBA00022605"/>
    </source>
</evidence>
<dbReference type="InterPro" id="IPR002912">
    <property type="entry name" value="ACT_dom"/>
</dbReference>
<comment type="caution">
    <text evidence="13">The sequence shown here is derived from an EMBL/GenBank/DDBJ whole genome shotgun (WGS) entry which is preliminary data.</text>
</comment>
<keyword evidence="5" id="KW-0827">Tyrosine biosynthesis</keyword>
<comment type="pathway">
    <text evidence="1">Amino-acid biosynthesis; L-tyrosine biosynthesis; (4-hydroxyphenyl)pyruvate from prephenate (NAD(+) route): step 1/1.</text>
</comment>
<comment type="similarity">
    <text evidence="2">Belongs to the prephenate/arogenate dehydrogenase family.</text>
</comment>
<dbReference type="PANTHER" id="PTHR21363:SF0">
    <property type="entry name" value="PREPHENATE DEHYDROGENASE [NADP(+)]"/>
    <property type="match status" value="1"/>
</dbReference>
<keyword evidence="14" id="KW-1185">Reference proteome</keyword>
<dbReference type="NCBIfam" id="NF005107">
    <property type="entry name" value="PRK06545.1-5"/>
    <property type="match status" value="1"/>
</dbReference>
<dbReference type="PROSITE" id="PS51176">
    <property type="entry name" value="PDH_ADH"/>
    <property type="match status" value="1"/>
</dbReference>
<evidence type="ECO:0000256" key="1">
    <source>
        <dbReference type="ARBA" id="ARBA00005067"/>
    </source>
</evidence>
<gene>
    <name evidence="13" type="ORF">EV207_102123</name>
</gene>
<dbReference type="SUPFAM" id="SSF51735">
    <property type="entry name" value="NAD(P)-binding Rossmann-fold domains"/>
    <property type="match status" value="1"/>
</dbReference>
<dbReference type="InterPro" id="IPR050812">
    <property type="entry name" value="Preph/Arog_dehydrog"/>
</dbReference>
<dbReference type="PANTHER" id="PTHR21363">
    <property type="entry name" value="PREPHENATE DEHYDROGENASE"/>
    <property type="match status" value="1"/>
</dbReference>
<evidence type="ECO:0000313" key="13">
    <source>
        <dbReference type="EMBL" id="TCP31633.1"/>
    </source>
</evidence>
<dbReference type="AlphaFoldDB" id="A0A4R2P9D8"/>
<dbReference type="RefSeq" id="WP_132743224.1">
    <property type="nucleotide sequence ID" value="NZ_SLXK01000002.1"/>
</dbReference>
<feature type="domain" description="Prephenate/arogenate dehydrogenase" evidence="11">
    <location>
        <begin position="3"/>
        <end position="291"/>
    </location>
</feature>
<evidence type="ECO:0000256" key="9">
    <source>
        <dbReference type="ARBA" id="ARBA00023141"/>
    </source>
</evidence>
<dbReference type="FunFam" id="3.40.50.720:FF:000208">
    <property type="entry name" value="Prephenate dehydrogenase"/>
    <property type="match status" value="1"/>
</dbReference>
<keyword evidence="6" id="KW-0028">Amino-acid biosynthesis</keyword>
<name>A0A4R2P9D8_9BACL</name>
<keyword evidence="8" id="KW-0520">NAD</keyword>
<protein>
    <recommendedName>
        <fullName evidence="4">Prephenate dehydrogenase</fullName>
        <ecNumber evidence="3">1.3.1.12</ecNumber>
    </recommendedName>
</protein>
<evidence type="ECO:0000259" key="12">
    <source>
        <dbReference type="PROSITE" id="PS51671"/>
    </source>
</evidence>
<dbReference type="OrthoDB" id="9802008at2"/>
<evidence type="ECO:0000256" key="2">
    <source>
        <dbReference type="ARBA" id="ARBA00007964"/>
    </source>
</evidence>
<dbReference type="GO" id="GO:0006571">
    <property type="term" value="P:tyrosine biosynthetic process"/>
    <property type="evidence" value="ECO:0007669"/>
    <property type="project" value="UniProtKB-UniPathway"/>
</dbReference>
<dbReference type="EMBL" id="SLXK01000002">
    <property type="protein sequence ID" value="TCP31633.1"/>
    <property type="molecule type" value="Genomic_DNA"/>
</dbReference>
<dbReference type="InterPro" id="IPR003099">
    <property type="entry name" value="Prephen_DH"/>
</dbReference>
<dbReference type="InterPro" id="IPR046826">
    <property type="entry name" value="PDH_N"/>
</dbReference>
<keyword evidence="9" id="KW-0057">Aromatic amino acid biosynthesis</keyword>
<evidence type="ECO:0000313" key="14">
    <source>
        <dbReference type="Proteomes" id="UP000295416"/>
    </source>
</evidence>
<evidence type="ECO:0000256" key="10">
    <source>
        <dbReference type="ARBA" id="ARBA00049260"/>
    </source>
</evidence>
<dbReference type="GO" id="GO:0004665">
    <property type="term" value="F:prephenate dehydrogenase (NADP+) activity"/>
    <property type="evidence" value="ECO:0007669"/>
    <property type="project" value="InterPro"/>
</dbReference>
<dbReference type="InterPro" id="IPR008927">
    <property type="entry name" value="6-PGluconate_DH-like_C_sf"/>
</dbReference>
<dbReference type="InterPro" id="IPR036291">
    <property type="entry name" value="NAD(P)-bd_dom_sf"/>
</dbReference>
<dbReference type="Gene3D" id="3.40.50.720">
    <property type="entry name" value="NAD(P)-binding Rossmann-like Domain"/>
    <property type="match status" value="1"/>
</dbReference>
<dbReference type="Gene3D" id="1.10.3660.10">
    <property type="entry name" value="6-phosphogluconate dehydrogenase C-terminal like domain"/>
    <property type="match status" value="1"/>
</dbReference>
<dbReference type="UniPathway" id="UPA00122">
    <property type="reaction ID" value="UER00961"/>
</dbReference>
<dbReference type="GO" id="GO:0008977">
    <property type="term" value="F:prephenate dehydrogenase (NAD+) activity"/>
    <property type="evidence" value="ECO:0007669"/>
    <property type="project" value="UniProtKB-EC"/>
</dbReference>
<dbReference type="Pfam" id="PF02153">
    <property type="entry name" value="PDH_N"/>
    <property type="match status" value="1"/>
</dbReference>
<dbReference type="EC" id="1.3.1.12" evidence="3"/>
<evidence type="ECO:0000256" key="3">
    <source>
        <dbReference type="ARBA" id="ARBA00012068"/>
    </source>
</evidence>
<comment type="catalytic activity">
    <reaction evidence="10">
        <text>prephenate + NAD(+) = 3-(4-hydroxyphenyl)pyruvate + CO2 + NADH</text>
        <dbReference type="Rhea" id="RHEA:13869"/>
        <dbReference type="ChEBI" id="CHEBI:16526"/>
        <dbReference type="ChEBI" id="CHEBI:29934"/>
        <dbReference type="ChEBI" id="CHEBI:36242"/>
        <dbReference type="ChEBI" id="CHEBI:57540"/>
        <dbReference type="ChEBI" id="CHEBI:57945"/>
        <dbReference type="EC" id="1.3.1.12"/>
    </reaction>
</comment>
<keyword evidence="7" id="KW-0560">Oxidoreductase</keyword>
<proteinExistence type="inferred from homology"/>
<dbReference type="SUPFAM" id="SSF48179">
    <property type="entry name" value="6-phosphogluconate dehydrogenase C-terminal domain-like"/>
    <property type="match status" value="1"/>
</dbReference>
<feature type="domain" description="ACT" evidence="12">
    <location>
        <begin position="296"/>
        <end position="366"/>
    </location>
</feature>
<evidence type="ECO:0000256" key="5">
    <source>
        <dbReference type="ARBA" id="ARBA00022498"/>
    </source>
</evidence>
<sequence>MRKKVLIVGLGLIGGSLAKAIRAAHDVDITGYDTNQESLIEAKSLGIIDHYTAVISDSAKAADFILLAAPVNSILEHIELLSKIDLKPGVIITDVGSTKRQIVNKAANVFQGRCTFIGGHPMAGSHKSGVSASQPNLFENAYYFIVPDTIDKTKEADQLQTLLKGTHAKFITVTPDKHDDIVGIISHFPHLIASGLVHHLKEHPEQEFNLRNLAAGGFRDITRIASADPVMWQDIISNNSDIMLKLFHSWEEEMGRIKTMLMSNDRDQIKTFFSDAKAYRDGFPQKEKGAIPAYYDLYADIPDQPLAISDITRLIGEADLNLTNINIIELRENIFGVLRLSFPTLQQREQAMAVLSNNNYKTYLND</sequence>
<dbReference type="PROSITE" id="PS51671">
    <property type="entry name" value="ACT"/>
    <property type="match status" value="1"/>
</dbReference>
<dbReference type="Pfam" id="PF20463">
    <property type="entry name" value="PDH_C"/>
    <property type="match status" value="1"/>
</dbReference>
<dbReference type="Proteomes" id="UP000295416">
    <property type="component" value="Unassembled WGS sequence"/>
</dbReference>
<evidence type="ECO:0000256" key="8">
    <source>
        <dbReference type="ARBA" id="ARBA00023027"/>
    </source>
</evidence>
<accession>A0A4R2P9D8</accession>
<evidence type="ECO:0000259" key="11">
    <source>
        <dbReference type="PROSITE" id="PS51176"/>
    </source>
</evidence>
<dbReference type="GO" id="GO:0070403">
    <property type="term" value="F:NAD+ binding"/>
    <property type="evidence" value="ECO:0007669"/>
    <property type="project" value="InterPro"/>
</dbReference>
<evidence type="ECO:0000256" key="4">
    <source>
        <dbReference type="ARBA" id="ARBA00016891"/>
    </source>
</evidence>
<organism evidence="13 14">
    <name type="scientific">Scopulibacillus darangshiensis</name>
    <dbReference type="NCBI Taxonomy" id="442528"/>
    <lineage>
        <taxon>Bacteria</taxon>
        <taxon>Bacillati</taxon>
        <taxon>Bacillota</taxon>
        <taxon>Bacilli</taxon>
        <taxon>Bacillales</taxon>
        <taxon>Sporolactobacillaceae</taxon>
        <taxon>Scopulibacillus</taxon>
    </lineage>
</organism>
<dbReference type="InterPro" id="IPR046825">
    <property type="entry name" value="PDH_C"/>
</dbReference>
<evidence type="ECO:0000256" key="7">
    <source>
        <dbReference type="ARBA" id="ARBA00023002"/>
    </source>
</evidence>
<reference evidence="13 14" key="1">
    <citation type="submission" date="2019-03" db="EMBL/GenBank/DDBJ databases">
        <title>Genomic Encyclopedia of Type Strains, Phase IV (KMG-IV): sequencing the most valuable type-strain genomes for metagenomic binning, comparative biology and taxonomic classification.</title>
        <authorList>
            <person name="Goeker M."/>
        </authorList>
    </citation>
    <scope>NUCLEOTIDE SEQUENCE [LARGE SCALE GENOMIC DNA]</scope>
    <source>
        <strain evidence="13 14">DSM 19377</strain>
    </source>
</reference>